<protein>
    <recommendedName>
        <fullName evidence="3">TagK domain-containing protein</fullName>
    </recommendedName>
</protein>
<evidence type="ECO:0008006" key="3">
    <source>
        <dbReference type="Google" id="ProtNLM"/>
    </source>
</evidence>
<gene>
    <name evidence="1" type="ORF">N4G40_03335</name>
</gene>
<proteinExistence type="predicted"/>
<dbReference type="EMBL" id="JAOBTT010000001">
    <property type="protein sequence ID" value="MDZ7277316.1"/>
    <property type="molecule type" value="Genomic_DNA"/>
</dbReference>
<accession>A0ABU5LC58</accession>
<comment type="caution">
    <text evidence="1">The sequence shown here is derived from an EMBL/GenBank/DDBJ whole genome shotgun (WGS) entry which is preliminary data.</text>
</comment>
<sequence>MGILNFSDKTNLEKDNLQNWLSDVRRVPDGDIEWGVDSHSSREFRTRVRSLQYAPEGGAALTLMAAMSEPLDKILLSDATTQKAQARESSLPIQAYHEQETVRAALDFEWGDLHRLPLNTLIANAPLDDAFTSSAALSDETQQLLEMLTAELRTAHELEWLADHHEGSSLMHMLNHLQPINTEVTPESTAARDERMPELETEHLLSPDAGLTCEMDLNAELLALAMAPQDGEAAMTSLQEILGMHDELRDWCTSNHEELGGGNVVEHYPFYVERNESWQMTDASGDLM</sequence>
<name>A0ABU5LC58_9GAMM</name>
<reference evidence="2" key="1">
    <citation type="submission" date="2023-07" db="EMBL/GenBank/DDBJ databases">
        <title>Structural and functional analysis of rice phyllospheric bacteria for their antimicrobial properties and defense elicitation against blast disease.</title>
        <authorList>
            <person name="Sahu K.P."/>
            <person name="Asharani P."/>
            <person name="Kumar M."/>
            <person name="Reddy B."/>
            <person name="Kumar A."/>
        </authorList>
    </citation>
    <scope>NUCLEOTIDE SEQUENCE [LARGE SCALE GENOMIC DNA]</scope>
    <source>
        <strain evidence="2">OsEp_Plm_30P10</strain>
    </source>
</reference>
<dbReference type="Proteomes" id="UP001288620">
    <property type="component" value="Unassembled WGS sequence"/>
</dbReference>
<dbReference type="RefSeq" id="WP_322541434.1">
    <property type="nucleotide sequence ID" value="NZ_JAOBTT010000001.1"/>
</dbReference>
<evidence type="ECO:0000313" key="1">
    <source>
        <dbReference type="EMBL" id="MDZ7277316.1"/>
    </source>
</evidence>
<keyword evidence="2" id="KW-1185">Reference proteome</keyword>
<evidence type="ECO:0000313" key="2">
    <source>
        <dbReference type="Proteomes" id="UP001288620"/>
    </source>
</evidence>
<organism evidence="1 2">
    <name type="scientific">Pantoea eucrina</name>
    <dbReference type="NCBI Taxonomy" id="472693"/>
    <lineage>
        <taxon>Bacteria</taxon>
        <taxon>Pseudomonadati</taxon>
        <taxon>Pseudomonadota</taxon>
        <taxon>Gammaproteobacteria</taxon>
        <taxon>Enterobacterales</taxon>
        <taxon>Erwiniaceae</taxon>
        <taxon>Pantoea</taxon>
    </lineage>
</organism>